<feature type="transmembrane region" description="Helical" evidence="2">
    <location>
        <begin position="135"/>
        <end position="153"/>
    </location>
</feature>
<protein>
    <submittedName>
        <fullName evidence="3">TIGR02206 family membrane protein</fullName>
    </submittedName>
</protein>
<keyword evidence="4" id="KW-1185">Reference proteome</keyword>
<gene>
    <name evidence="3" type="ORF">GNZ21_12950</name>
</gene>
<feature type="transmembrane region" description="Helical" evidence="2">
    <location>
        <begin position="165"/>
        <end position="190"/>
    </location>
</feature>
<name>A0A7K1UL83_9MICC</name>
<dbReference type="OrthoDB" id="9813172at2"/>
<feature type="region of interest" description="Disordered" evidence="1">
    <location>
        <begin position="233"/>
        <end position="263"/>
    </location>
</feature>
<feature type="transmembrane region" description="Helical" evidence="2">
    <location>
        <begin position="210"/>
        <end position="229"/>
    </location>
</feature>
<dbReference type="AlphaFoldDB" id="A0A7K1UL83"/>
<evidence type="ECO:0000256" key="2">
    <source>
        <dbReference type="SAM" id="Phobius"/>
    </source>
</evidence>
<feature type="transmembrane region" description="Helical" evidence="2">
    <location>
        <begin position="13"/>
        <end position="36"/>
    </location>
</feature>
<evidence type="ECO:0000313" key="4">
    <source>
        <dbReference type="Proteomes" id="UP000460157"/>
    </source>
</evidence>
<keyword evidence="2" id="KW-0812">Transmembrane</keyword>
<dbReference type="Pfam" id="PF14808">
    <property type="entry name" value="TMEM164"/>
    <property type="match status" value="1"/>
</dbReference>
<comment type="caution">
    <text evidence="3">The sequence shown here is derived from an EMBL/GenBank/DDBJ whole genome shotgun (WGS) entry which is preliminary data.</text>
</comment>
<proteinExistence type="predicted"/>
<dbReference type="Proteomes" id="UP000460157">
    <property type="component" value="Unassembled WGS sequence"/>
</dbReference>
<feature type="compositionally biased region" description="Basic and acidic residues" evidence="1">
    <location>
        <begin position="242"/>
        <end position="252"/>
    </location>
</feature>
<dbReference type="RefSeq" id="WP_157325007.1">
    <property type="nucleotide sequence ID" value="NZ_BMFX01000002.1"/>
</dbReference>
<dbReference type="InterPro" id="IPR011737">
    <property type="entry name" value="CHP02206_TP0381"/>
</dbReference>
<organism evidence="3 4">
    <name type="scientific">Nesterenkonia alkaliphila</name>
    <dbReference type="NCBI Taxonomy" id="1463631"/>
    <lineage>
        <taxon>Bacteria</taxon>
        <taxon>Bacillati</taxon>
        <taxon>Actinomycetota</taxon>
        <taxon>Actinomycetes</taxon>
        <taxon>Micrococcales</taxon>
        <taxon>Micrococcaceae</taxon>
        <taxon>Nesterenkonia</taxon>
    </lineage>
</organism>
<feature type="transmembrane region" description="Helical" evidence="2">
    <location>
        <begin position="48"/>
        <end position="69"/>
    </location>
</feature>
<dbReference type="EMBL" id="WRPM01000095">
    <property type="protein sequence ID" value="MVT27248.1"/>
    <property type="molecule type" value="Genomic_DNA"/>
</dbReference>
<sequence>MTPVTLSTQPPEVFGGLHLGLLGLTAMLSILVLWAARRARGSDALDRVLRASGWVLLGCSVLYSVWLLLPGNWHVADSLPLHYSDALRFVTAVALIWRVKWAVMVSYFWGLTLNPQAVITPHQTMLSTDPVQFTFYWGLHIAVWLAPLALVWGAGHRPDWRGFGLAYSAAFAWAMLVMPINAQLGTNYAFVNRPPDGASLVDFLGPWPVYLGWIGLMMAAVWAAMTWPWTRTRTRPRPRTRPARETDKDDAAPHQASSALTSR</sequence>
<evidence type="ECO:0000313" key="3">
    <source>
        <dbReference type="EMBL" id="MVT27248.1"/>
    </source>
</evidence>
<keyword evidence="2" id="KW-0472">Membrane</keyword>
<dbReference type="NCBIfam" id="TIGR02206">
    <property type="entry name" value="intg_mem_TP0381"/>
    <property type="match status" value="1"/>
</dbReference>
<keyword evidence="2" id="KW-1133">Transmembrane helix</keyword>
<accession>A0A7K1UL83</accession>
<reference evidence="3 4" key="1">
    <citation type="submission" date="2019-12" db="EMBL/GenBank/DDBJ databases">
        <title>Nesterenkonia muleiensis sp. nov., a novel actinobacterium isolated from sap of Populus euphratica.</title>
        <authorList>
            <person name="Wang R."/>
        </authorList>
    </citation>
    <scope>NUCLEOTIDE SEQUENCE [LARGE SCALE GENOMIC DNA]</scope>
    <source>
        <strain evidence="3 4">F10</strain>
    </source>
</reference>
<evidence type="ECO:0000256" key="1">
    <source>
        <dbReference type="SAM" id="MobiDB-lite"/>
    </source>
</evidence>